<reference evidence="2 3" key="1">
    <citation type="submission" date="2017-02" db="EMBL/GenBank/DDBJ databases">
        <title>Complete genome sequences of Mycobacterium kansasii strains isolated from rhesus macaques.</title>
        <authorList>
            <person name="Panda A."/>
            <person name="Nagaraj S."/>
            <person name="Zhao X."/>
            <person name="Tettelin H."/>
            <person name="Detolla L.J."/>
        </authorList>
    </citation>
    <scope>NUCLEOTIDE SEQUENCE [LARGE SCALE GENOMIC DNA]</scope>
    <source>
        <strain evidence="2 3">11-3813</strain>
    </source>
</reference>
<dbReference type="EMBL" id="MVBM01000009">
    <property type="protein sequence ID" value="OOK66751.1"/>
    <property type="molecule type" value="Genomic_DNA"/>
</dbReference>
<proteinExistence type="predicted"/>
<evidence type="ECO:0000313" key="3">
    <source>
        <dbReference type="Proteomes" id="UP000189229"/>
    </source>
</evidence>
<comment type="caution">
    <text evidence="2">The sequence shown here is derived from an EMBL/GenBank/DDBJ whole genome shotgun (WGS) entry which is preliminary data.</text>
</comment>
<feature type="compositionally biased region" description="Polar residues" evidence="1">
    <location>
        <begin position="47"/>
        <end position="64"/>
    </location>
</feature>
<protein>
    <submittedName>
        <fullName evidence="2">Uncharacterized protein</fullName>
    </submittedName>
</protein>
<sequence length="64" mass="6664">MAGQQAHMIASLAQRVTPADHVTQDDHTTGAAAGTPTAQRVPVDAETGTSQQRQQRVGKTTNAP</sequence>
<dbReference type="AlphaFoldDB" id="A0A1V3WKE8"/>
<feature type="compositionally biased region" description="Low complexity" evidence="1">
    <location>
        <begin position="29"/>
        <end position="38"/>
    </location>
</feature>
<feature type="region of interest" description="Disordered" evidence="1">
    <location>
        <begin position="1"/>
        <end position="64"/>
    </location>
</feature>
<gene>
    <name evidence="2" type="ORF">BZL30_8286</name>
</gene>
<evidence type="ECO:0000313" key="2">
    <source>
        <dbReference type="EMBL" id="OOK66751.1"/>
    </source>
</evidence>
<dbReference type="Proteomes" id="UP000189229">
    <property type="component" value="Unassembled WGS sequence"/>
</dbReference>
<name>A0A1V3WKE8_MYCKA</name>
<organism evidence="2 3">
    <name type="scientific">Mycobacterium kansasii</name>
    <dbReference type="NCBI Taxonomy" id="1768"/>
    <lineage>
        <taxon>Bacteria</taxon>
        <taxon>Bacillati</taxon>
        <taxon>Actinomycetota</taxon>
        <taxon>Actinomycetes</taxon>
        <taxon>Mycobacteriales</taxon>
        <taxon>Mycobacteriaceae</taxon>
        <taxon>Mycobacterium</taxon>
    </lineage>
</organism>
<evidence type="ECO:0000256" key="1">
    <source>
        <dbReference type="SAM" id="MobiDB-lite"/>
    </source>
</evidence>
<accession>A0A1V3WKE8</accession>